<evidence type="ECO:0000256" key="1">
    <source>
        <dbReference type="ARBA" id="ARBA00023002"/>
    </source>
</evidence>
<evidence type="ECO:0000313" key="3">
    <source>
        <dbReference type="Proteomes" id="UP001597079"/>
    </source>
</evidence>
<protein>
    <submittedName>
        <fullName evidence="2">5,10-methylenetetrahydrofolate reductase</fullName>
    </submittedName>
</protein>
<organism evidence="2 3">
    <name type="scientific">Alicyclobacillus fodiniaquatilis</name>
    <dbReference type="NCBI Taxonomy" id="1661150"/>
    <lineage>
        <taxon>Bacteria</taxon>
        <taxon>Bacillati</taxon>
        <taxon>Bacillota</taxon>
        <taxon>Bacilli</taxon>
        <taxon>Bacillales</taxon>
        <taxon>Alicyclobacillaceae</taxon>
        <taxon>Alicyclobacillus</taxon>
    </lineage>
</organism>
<dbReference type="InterPro" id="IPR029041">
    <property type="entry name" value="FAD-linked_oxidoreductase-like"/>
</dbReference>
<keyword evidence="3" id="KW-1185">Reference proteome</keyword>
<sequence>MLRDKILSRRAGILTYGMTPPKAILSRAQIQDISRKQVERLVDLDLDGLILYDIQDEADRTAQERPFPYIRTIDPAVYANEYLSQVEVSKIIYRCVGKYTSDEFATWLESGTTKHEHSVFVGASSSKQAVKLTLSEAYDLANACQSNVCVGGVMIPERHIKMNNEHLRMISKMKRGCKFFVSQATYNIEATRNLLSDYFYYCTEHGIQMVPILINLSPCGSRKTLDFMKWLGISIPKWLENELWHSSDSLDRSVRLIMKLFDEIFDFALEKGIPVGCSVESVSTKRIEIEASIQLVRDLKSLMERKLVPSL</sequence>
<dbReference type="Gene3D" id="3.20.20.220">
    <property type="match status" value="1"/>
</dbReference>
<evidence type="ECO:0000313" key="2">
    <source>
        <dbReference type="EMBL" id="MFD1675773.1"/>
    </source>
</evidence>
<gene>
    <name evidence="2" type="ORF">ACFSB2_13810</name>
</gene>
<dbReference type="SUPFAM" id="SSF51730">
    <property type="entry name" value="FAD-linked oxidoreductase"/>
    <property type="match status" value="1"/>
</dbReference>
<reference evidence="3" key="1">
    <citation type="journal article" date="2019" name="Int. J. Syst. Evol. Microbiol.">
        <title>The Global Catalogue of Microorganisms (GCM) 10K type strain sequencing project: providing services to taxonomists for standard genome sequencing and annotation.</title>
        <authorList>
            <consortium name="The Broad Institute Genomics Platform"/>
            <consortium name="The Broad Institute Genome Sequencing Center for Infectious Disease"/>
            <person name="Wu L."/>
            <person name="Ma J."/>
        </authorList>
    </citation>
    <scope>NUCLEOTIDE SEQUENCE [LARGE SCALE GENOMIC DNA]</scope>
    <source>
        <strain evidence="3">CGMCC 1.12286</strain>
    </source>
</reference>
<comment type="caution">
    <text evidence="2">The sequence shown here is derived from an EMBL/GenBank/DDBJ whole genome shotgun (WGS) entry which is preliminary data.</text>
</comment>
<dbReference type="EMBL" id="JBHUCX010000035">
    <property type="protein sequence ID" value="MFD1675773.1"/>
    <property type="molecule type" value="Genomic_DNA"/>
</dbReference>
<keyword evidence="1" id="KW-0560">Oxidoreductase</keyword>
<dbReference type="Proteomes" id="UP001597079">
    <property type="component" value="Unassembled WGS sequence"/>
</dbReference>
<proteinExistence type="predicted"/>
<accession>A0ABW4JL45</accession>
<dbReference type="RefSeq" id="WP_377943655.1">
    <property type="nucleotide sequence ID" value="NZ_JBHUCX010000035.1"/>
</dbReference>
<name>A0ABW4JL45_9BACL</name>